<evidence type="ECO:0000313" key="2">
    <source>
        <dbReference type="Proteomes" id="UP001060085"/>
    </source>
</evidence>
<organism evidence="1 2">
    <name type="scientific">Catharanthus roseus</name>
    <name type="common">Madagascar periwinkle</name>
    <name type="synonym">Vinca rosea</name>
    <dbReference type="NCBI Taxonomy" id="4058"/>
    <lineage>
        <taxon>Eukaryota</taxon>
        <taxon>Viridiplantae</taxon>
        <taxon>Streptophyta</taxon>
        <taxon>Embryophyta</taxon>
        <taxon>Tracheophyta</taxon>
        <taxon>Spermatophyta</taxon>
        <taxon>Magnoliopsida</taxon>
        <taxon>eudicotyledons</taxon>
        <taxon>Gunneridae</taxon>
        <taxon>Pentapetalae</taxon>
        <taxon>asterids</taxon>
        <taxon>lamiids</taxon>
        <taxon>Gentianales</taxon>
        <taxon>Apocynaceae</taxon>
        <taxon>Rauvolfioideae</taxon>
        <taxon>Vinceae</taxon>
        <taxon>Catharanthinae</taxon>
        <taxon>Catharanthus</taxon>
    </lineage>
</organism>
<name>A0ACC0CAU7_CATRO</name>
<proteinExistence type="predicted"/>
<reference evidence="2" key="1">
    <citation type="journal article" date="2023" name="Nat. Plants">
        <title>Single-cell RNA sequencing provides a high-resolution roadmap for understanding the multicellular compartmentation of specialized metabolism.</title>
        <authorList>
            <person name="Sun S."/>
            <person name="Shen X."/>
            <person name="Li Y."/>
            <person name="Li Y."/>
            <person name="Wang S."/>
            <person name="Li R."/>
            <person name="Zhang H."/>
            <person name="Shen G."/>
            <person name="Guo B."/>
            <person name="Wei J."/>
            <person name="Xu J."/>
            <person name="St-Pierre B."/>
            <person name="Chen S."/>
            <person name="Sun C."/>
        </authorList>
    </citation>
    <scope>NUCLEOTIDE SEQUENCE [LARGE SCALE GENOMIC DNA]</scope>
</reference>
<protein>
    <submittedName>
        <fullName evidence="1">Uncharacterized protein</fullName>
    </submittedName>
</protein>
<comment type="caution">
    <text evidence="1">The sequence shown here is derived from an EMBL/GenBank/DDBJ whole genome shotgun (WGS) entry which is preliminary data.</text>
</comment>
<sequence length="236" mass="25823">MVRPDGRRGDDDLGPITDRTGRVQGRIVTVSSIGLRRRHSTSDLPSTSTPFAVGFYYDTSAPGLLPNHHLGDFFEQIVGGVPLDSSYSTYDDTATDYGSGNKRPDKTRDISVPTQRKKGGPVDPELIPLYGDHVAGPIWHRQSDLSLAFTSGGINGQEQFDVATDPRSRLSSSDRAAYYIQYLLGSSLFTDKSGNIVPSRLWPLVKDVRSSRGFAWGVAMLAYLYRNLGQASHVDA</sequence>
<dbReference type="Proteomes" id="UP001060085">
    <property type="component" value="Linkage Group LG01"/>
</dbReference>
<keyword evidence="2" id="KW-1185">Reference proteome</keyword>
<accession>A0ACC0CAU7</accession>
<dbReference type="EMBL" id="CM044701">
    <property type="protein sequence ID" value="KAI5681896.1"/>
    <property type="molecule type" value="Genomic_DNA"/>
</dbReference>
<gene>
    <name evidence="1" type="ORF">M9H77_03124</name>
</gene>
<evidence type="ECO:0000313" key="1">
    <source>
        <dbReference type="EMBL" id="KAI5681896.1"/>
    </source>
</evidence>